<dbReference type="AlphaFoldDB" id="A0A3G6IZE4"/>
<accession>A0A3G6IZE4</accession>
<dbReference type="NCBIfam" id="TIGR00011">
    <property type="entry name" value="YbaK_EbsC"/>
    <property type="match status" value="1"/>
</dbReference>
<dbReference type="RefSeq" id="WP_123933365.1">
    <property type="nucleotide sequence ID" value="NZ_CP033897.1"/>
</dbReference>
<dbReference type="GO" id="GO:0006412">
    <property type="term" value="P:translation"/>
    <property type="evidence" value="ECO:0007669"/>
    <property type="project" value="UniProtKB-KW"/>
</dbReference>
<dbReference type="InterPro" id="IPR036754">
    <property type="entry name" value="YbaK/aa-tRNA-synt-asso_dom_sf"/>
</dbReference>
<proteinExistence type="inferred from homology"/>
<dbReference type="PANTHER" id="PTHR30411:SF0">
    <property type="entry name" value="CYS-TRNA(PRO)_CYS-TRNA(CYS) DEACYLASE YBAK"/>
    <property type="match status" value="1"/>
</dbReference>
<keyword evidence="3 4" id="KW-0456">Lyase</keyword>
<dbReference type="Gene3D" id="3.90.960.10">
    <property type="entry name" value="YbaK/aminoacyl-tRNA synthetase-associated domain"/>
    <property type="match status" value="1"/>
</dbReference>
<evidence type="ECO:0000256" key="4">
    <source>
        <dbReference type="PIRNR" id="PIRNR006181"/>
    </source>
</evidence>
<name>A0A3G6IZE4_9CORY</name>
<evidence type="ECO:0000256" key="1">
    <source>
        <dbReference type="ARBA" id="ARBA00009798"/>
    </source>
</evidence>
<dbReference type="Pfam" id="PF04073">
    <property type="entry name" value="tRNA_edit"/>
    <property type="match status" value="1"/>
</dbReference>
<sequence>MTKQQAAPTPAIQALKDVGVNFRVHTFEPGEDHFGKHAAEALQVPSEQVFKTLVMQLATRQGSQLAVACVPVSAKLNLKAAAKALGAKKAEMADPHHASVSTGYVPGGISPLGQKRKLNTVIDASAFEHQQIFVSGGRRGLDIALSPTDLQALLDARVADIQA</sequence>
<organism evidence="6 7">
    <name type="scientific">Corynebacterium gerontici</name>
    <dbReference type="NCBI Taxonomy" id="2079234"/>
    <lineage>
        <taxon>Bacteria</taxon>
        <taxon>Bacillati</taxon>
        <taxon>Actinomycetota</taxon>
        <taxon>Actinomycetes</taxon>
        <taxon>Mycobacteriales</taxon>
        <taxon>Corynebacteriaceae</taxon>
        <taxon>Corynebacterium</taxon>
    </lineage>
</organism>
<dbReference type="KEGG" id="cgk:CGERO_02795"/>
<evidence type="ECO:0000313" key="7">
    <source>
        <dbReference type="Proteomes" id="UP000271587"/>
    </source>
</evidence>
<dbReference type="InterPro" id="IPR004369">
    <property type="entry name" value="Prolyl-tRNA_editing_YbaK/EbsC"/>
</dbReference>
<dbReference type="OrthoDB" id="9809296at2"/>
<reference evidence="6 7" key="1">
    <citation type="submission" date="2018-11" db="EMBL/GenBank/DDBJ databases">
        <authorList>
            <person name="Kleinhagauer T."/>
            <person name="Glaeser S.P."/>
            <person name="Spergser J."/>
            <person name="Ruckert C."/>
            <person name="Kaempfer P."/>
            <person name="Busse H.-J."/>
        </authorList>
    </citation>
    <scope>NUCLEOTIDE SEQUENCE [LARGE SCALE GENOMIC DNA]</scope>
    <source>
        <strain evidence="6 7">W8</strain>
    </source>
</reference>
<keyword evidence="7" id="KW-1185">Reference proteome</keyword>
<dbReference type="SUPFAM" id="SSF55826">
    <property type="entry name" value="YbaK/ProRS associated domain"/>
    <property type="match status" value="1"/>
</dbReference>
<evidence type="ECO:0000256" key="3">
    <source>
        <dbReference type="ARBA" id="ARBA00023239"/>
    </source>
</evidence>
<dbReference type="CDD" id="cd00002">
    <property type="entry name" value="YbaK_deacylase"/>
    <property type="match status" value="1"/>
</dbReference>
<evidence type="ECO:0000256" key="2">
    <source>
        <dbReference type="ARBA" id="ARBA00022917"/>
    </source>
</evidence>
<protein>
    <recommendedName>
        <fullName evidence="4">Cys-tRNA(Pro)/Cys-tRNA(Cys) deacylase</fullName>
        <ecNumber evidence="4">4.2.-.-</ecNumber>
    </recommendedName>
</protein>
<dbReference type="InterPro" id="IPR007214">
    <property type="entry name" value="YbaK/aa-tRNA-synth-assoc-dom"/>
</dbReference>
<dbReference type="Proteomes" id="UP000271587">
    <property type="component" value="Chromosome"/>
</dbReference>
<keyword evidence="2 4" id="KW-0648">Protein biosynthesis</keyword>
<evidence type="ECO:0000313" key="6">
    <source>
        <dbReference type="EMBL" id="AZA10883.1"/>
    </source>
</evidence>
<dbReference type="EMBL" id="CP033897">
    <property type="protein sequence ID" value="AZA10883.1"/>
    <property type="molecule type" value="Genomic_DNA"/>
</dbReference>
<dbReference type="PANTHER" id="PTHR30411">
    <property type="entry name" value="CYTOPLASMIC PROTEIN"/>
    <property type="match status" value="1"/>
</dbReference>
<feature type="domain" description="YbaK/aminoacyl-tRNA synthetase-associated" evidence="5">
    <location>
        <begin position="37"/>
        <end position="152"/>
    </location>
</feature>
<dbReference type="EC" id="4.2.-.-" evidence="4"/>
<comment type="similarity">
    <text evidence="1 4">Belongs to the prolyl-tRNA editing family. YbaK/EbsC subfamily.</text>
</comment>
<dbReference type="PIRSF" id="PIRSF006181">
    <property type="entry name" value="EbsC_YbaK"/>
    <property type="match status" value="1"/>
</dbReference>
<dbReference type="GO" id="GO:0016829">
    <property type="term" value="F:lyase activity"/>
    <property type="evidence" value="ECO:0007669"/>
    <property type="project" value="UniProtKB-KW"/>
</dbReference>
<dbReference type="GO" id="GO:0002161">
    <property type="term" value="F:aminoacyl-tRNA deacylase activity"/>
    <property type="evidence" value="ECO:0007669"/>
    <property type="project" value="InterPro"/>
</dbReference>
<gene>
    <name evidence="6" type="primary">ybaK</name>
    <name evidence="6" type="ORF">CGERO_02795</name>
</gene>
<evidence type="ECO:0000259" key="5">
    <source>
        <dbReference type="Pfam" id="PF04073"/>
    </source>
</evidence>